<accession>A0A0N1HTZ8</accession>
<reference evidence="1 2" key="1">
    <citation type="journal article" date="2015" name="PLoS Pathog.">
        <title>Leptomonas seymouri: Adaptations to the Dixenous Life Cycle Analyzed by Genome Sequencing, Transcriptome Profiling and Co-infection with Leishmania donovani.</title>
        <authorList>
            <person name="Kraeva N."/>
            <person name="Butenko A."/>
            <person name="Hlavacova J."/>
            <person name="Kostygov A."/>
            <person name="Myskova J."/>
            <person name="Grybchuk D."/>
            <person name="Lestinova T."/>
            <person name="Votypka J."/>
            <person name="Volf P."/>
            <person name="Opperdoes F."/>
            <person name="Flegontov P."/>
            <person name="Lukes J."/>
            <person name="Yurchenko V."/>
        </authorList>
    </citation>
    <scope>NUCLEOTIDE SEQUENCE [LARGE SCALE GENOMIC DNA]</scope>
    <source>
        <strain evidence="1 2">ATCC 30220</strain>
    </source>
</reference>
<dbReference type="Proteomes" id="UP000038009">
    <property type="component" value="Unassembled WGS sequence"/>
</dbReference>
<dbReference type="EMBL" id="LJSK01000360">
    <property type="protein sequence ID" value="KPI83532.1"/>
    <property type="molecule type" value="Genomic_DNA"/>
</dbReference>
<protein>
    <submittedName>
        <fullName evidence="1">Uncharacterized protein</fullName>
    </submittedName>
</protein>
<dbReference type="AlphaFoldDB" id="A0A0N1HTZ8"/>
<sequence>MPAFRNVQIAAFGLPVHPALNTRRPTCAADWRKVSRSLCLHGVPLQTADTPLTDRGHVNNFTCVYLPHTTEMADTESIVSASKPLREYCSLISQRGLLEDALSRTCSSATTCIAFSAWVRY</sequence>
<name>A0A0N1HTZ8_LEPSE</name>
<organism evidence="1 2">
    <name type="scientific">Leptomonas seymouri</name>
    <dbReference type="NCBI Taxonomy" id="5684"/>
    <lineage>
        <taxon>Eukaryota</taxon>
        <taxon>Discoba</taxon>
        <taxon>Euglenozoa</taxon>
        <taxon>Kinetoplastea</taxon>
        <taxon>Metakinetoplastina</taxon>
        <taxon>Trypanosomatida</taxon>
        <taxon>Trypanosomatidae</taxon>
        <taxon>Leishmaniinae</taxon>
        <taxon>Leptomonas</taxon>
    </lineage>
</organism>
<dbReference type="OrthoDB" id="259356at2759"/>
<comment type="caution">
    <text evidence="1">The sequence shown here is derived from an EMBL/GenBank/DDBJ whole genome shotgun (WGS) entry which is preliminary data.</text>
</comment>
<keyword evidence="2" id="KW-1185">Reference proteome</keyword>
<dbReference type="VEuPathDB" id="TriTrypDB:Lsey_0360_0040"/>
<proteinExistence type="predicted"/>
<gene>
    <name evidence="1" type="ORF">ABL78_7431</name>
</gene>
<evidence type="ECO:0000313" key="2">
    <source>
        <dbReference type="Proteomes" id="UP000038009"/>
    </source>
</evidence>
<evidence type="ECO:0000313" key="1">
    <source>
        <dbReference type="EMBL" id="KPI83532.1"/>
    </source>
</evidence>